<proteinExistence type="predicted"/>
<reference evidence="7" key="1">
    <citation type="journal article" date="2014" name="Nat. Commun.">
        <title>The rainbow trout genome provides novel insights into evolution after whole-genome duplication in vertebrates.</title>
        <authorList>
            <person name="Berthelot C."/>
            <person name="Brunet F."/>
            <person name="Chalopin D."/>
            <person name="Juanchich A."/>
            <person name="Bernard M."/>
            <person name="Noel B."/>
            <person name="Bento P."/>
            <person name="Da Silva C."/>
            <person name="Labadie K."/>
            <person name="Alberti A."/>
            <person name="Aury J.M."/>
            <person name="Louis A."/>
            <person name="Dehais P."/>
            <person name="Bardou P."/>
            <person name="Montfort J."/>
            <person name="Klopp C."/>
            <person name="Cabau C."/>
            <person name="Gaspin C."/>
            <person name="Thorgaard G.H."/>
            <person name="Boussaha M."/>
            <person name="Quillet E."/>
            <person name="Guyomard R."/>
            <person name="Galiana D."/>
            <person name="Bobe J."/>
            <person name="Volff J.N."/>
            <person name="Genet C."/>
            <person name="Wincker P."/>
            <person name="Jaillon O."/>
            <person name="Roest Crollius H."/>
            <person name="Guiguen Y."/>
        </authorList>
    </citation>
    <scope>NUCLEOTIDE SEQUENCE [LARGE SCALE GENOMIC DNA]</scope>
</reference>
<dbReference type="Proteomes" id="UP000193380">
    <property type="component" value="Unassembled WGS sequence"/>
</dbReference>
<dbReference type="AlphaFoldDB" id="A0A060XR25"/>
<evidence type="ECO:0000313" key="8">
    <source>
        <dbReference type="Proteomes" id="UP000193380"/>
    </source>
</evidence>
<keyword evidence="1 5" id="KW-0732">Signal</keyword>
<dbReference type="InterPro" id="IPR051102">
    <property type="entry name" value="IgSF_V-set/TM_domain"/>
</dbReference>
<keyword evidence="2" id="KW-1015">Disulfide bond</keyword>
<sequence length="359" mass="38609">MLFHHVPLLTFRVCLLMFLALSSPHLSVPPEPNFAVTLTPSSTPQVTGDPTELACHVTNITHFLAGGRLGVAWEYTPLPGPPGDRLTTTQTTLPIGSLDAHGNLKSGTLYHDRLESGAIVLTRVEPDTFKLRFLRTQDVDMGAYACSVTAWTPSRQGGMEEAAEFLTPPLTVRWEPKRPSLTAVAQRVREAVAGGATFEMSCTISHVHLQDPGYSVLVQTQDSVDSATRTVLSLSPDSVLQHGGATDPNRRDSLVLTKTVRLSSASVWPECSRLTGASTGVISPPGPNNQARPGPKLSAPSPTRSRSTSRKLAPRSLWPSALTPPLCIPGRPPRWCVPSASLEHPPSQVGDDTHTLIRL</sequence>
<dbReference type="STRING" id="8022.A0A060XR25"/>
<evidence type="ECO:0000259" key="6">
    <source>
        <dbReference type="PROSITE" id="PS50835"/>
    </source>
</evidence>
<name>A0A060XR25_ONCMY</name>
<evidence type="ECO:0000256" key="4">
    <source>
        <dbReference type="SAM" id="MobiDB-lite"/>
    </source>
</evidence>
<accession>A0A060XR25</accession>
<dbReference type="GO" id="GO:0016020">
    <property type="term" value="C:membrane"/>
    <property type="evidence" value="ECO:0007669"/>
    <property type="project" value="TreeGrafter"/>
</dbReference>
<feature type="domain" description="Ig-like" evidence="6">
    <location>
        <begin position="32"/>
        <end position="166"/>
    </location>
</feature>
<dbReference type="InterPro" id="IPR007110">
    <property type="entry name" value="Ig-like_dom"/>
</dbReference>
<keyword evidence="3" id="KW-0393">Immunoglobulin domain</keyword>
<evidence type="ECO:0000313" key="7">
    <source>
        <dbReference type="EMBL" id="CDQ81966.1"/>
    </source>
</evidence>
<dbReference type="PANTHER" id="PTHR12207">
    <property type="entry name" value="V-SET AND TRANSMEMBRANE DOMAIN-CONTAINING PROTEIN"/>
    <property type="match status" value="1"/>
</dbReference>
<feature type="signal peptide" evidence="5">
    <location>
        <begin position="1"/>
        <end position="22"/>
    </location>
</feature>
<feature type="region of interest" description="Disordered" evidence="4">
    <location>
        <begin position="339"/>
        <end position="359"/>
    </location>
</feature>
<reference evidence="7" key="2">
    <citation type="submission" date="2014-03" db="EMBL/GenBank/DDBJ databases">
        <authorList>
            <person name="Genoscope - CEA"/>
        </authorList>
    </citation>
    <scope>NUCLEOTIDE SEQUENCE</scope>
</reference>
<dbReference type="PANTHER" id="PTHR12207:SF3">
    <property type="entry name" value="PROSTAGLANDIN F2 RECEPTOR NEGATIVE REGULATOR"/>
    <property type="match status" value="1"/>
</dbReference>
<gene>
    <name evidence="7" type="ORF">GSONMT00049507001</name>
</gene>
<dbReference type="PaxDb" id="8022-A0A060XR25"/>
<evidence type="ECO:0000256" key="5">
    <source>
        <dbReference type="SAM" id="SignalP"/>
    </source>
</evidence>
<dbReference type="EMBL" id="FR905878">
    <property type="protein sequence ID" value="CDQ81966.1"/>
    <property type="molecule type" value="Genomic_DNA"/>
</dbReference>
<protein>
    <recommendedName>
        <fullName evidence="6">Ig-like domain-containing protein</fullName>
    </recommendedName>
</protein>
<evidence type="ECO:0000256" key="2">
    <source>
        <dbReference type="ARBA" id="ARBA00023157"/>
    </source>
</evidence>
<evidence type="ECO:0000256" key="3">
    <source>
        <dbReference type="ARBA" id="ARBA00023319"/>
    </source>
</evidence>
<feature type="region of interest" description="Disordered" evidence="4">
    <location>
        <begin position="277"/>
        <end position="316"/>
    </location>
</feature>
<dbReference type="PROSITE" id="PS50835">
    <property type="entry name" value="IG_LIKE"/>
    <property type="match status" value="1"/>
</dbReference>
<organism evidence="7 8">
    <name type="scientific">Oncorhynchus mykiss</name>
    <name type="common">Rainbow trout</name>
    <name type="synonym">Salmo gairdneri</name>
    <dbReference type="NCBI Taxonomy" id="8022"/>
    <lineage>
        <taxon>Eukaryota</taxon>
        <taxon>Metazoa</taxon>
        <taxon>Chordata</taxon>
        <taxon>Craniata</taxon>
        <taxon>Vertebrata</taxon>
        <taxon>Euteleostomi</taxon>
        <taxon>Actinopterygii</taxon>
        <taxon>Neopterygii</taxon>
        <taxon>Teleostei</taxon>
        <taxon>Protacanthopterygii</taxon>
        <taxon>Salmoniformes</taxon>
        <taxon>Salmonidae</taxon>
        <taxon>Salmoninae</taxon>
        <taxon>Oncorhynchus</taxon>
    </lineage>
</organism>
<evidence type="ECO:0000256" key="1">
    <source>
        <dbReference type="ARBA" id="ARBA00022729"/>
    </source>
</evidence>
<feature type="chain" id="PRO_5001591271" description="Ig-like domain-containing protein" evidence="5">
    <location>
        <begin position="23"/>
        <end position="359"/>
    </location>
</feature>